<name>A0A2S9YGM6_9BACT</name>
<dbReference type="Proteomes" id="UP000237968">
    <property type="component" value="Unassembled WGS sequence"/>
</dbReference>
<dbReference type="SUPFAM" id="SSF50129">
    <property type="entry name" value="GroES-like"/>
    <property type="match status" value="1"/>
</dbReference>
<evidence type="ECO:0000313" key="1">
    <source>
        <dbReference type="EMBL" id="PRQ04166.1"/>
    </source>
</evidence>
<dbReference type="Gene3D" id="3.40.50.720">
    <property type="entry name" value="NAD(P)-binding Rossmann-like Domain"/>
    <property type="match status" value="1"/>
</dbReference>
<dbReference type="RefSeq" id="WP_106390457.1">
    <property type="nucleotide sequence ID" value="NZ_PVNK01000057.1"/>
</dbReference>
<reference evidence="1 2" key="1">
    <citation type="submission" date="2018-03" db="EMBL/GenBank/DDBJ databases">
        <title>Draft Genome Sequences of the Obligatory Marine Myxobacteria Enhygromyxa salina SWB005.</title>
        <authorList>
            <person name="Poehlein A."/>
            <person name="Moghaddam J.A."/>
            <person name="Harms H."/>
            <person name="Alanjari M."/>
            <person name="Koenig G.M."/>
            <person name="Daniel R."/>
            <person name="Schaeberle T.F."/>
        </authorList>
    </citation>
    <scope>NUCLEOTIDE SEQUENCE [LARGE SCALE GENOMIC DNA]</scope>
    <source>
        <strain evidence="1 2">SWB005</strain>
    </source>
</reference>
<dbReference type="InterPro" id="IPR036291">
    <property type="entry name" value="NAD(P)-bd_dom_sf"/>
</dbReference>
<proteinExistence type="predicted"/>
<dbReference type="OrthoDB" id="3980085at2"/>
<gene>
    <name evidence="1" type="ORF">ENSA5_10310</name>
</gene>
<protein>
    <submittedName>
        <fullName evidence="1">Zinc-binding dehydrogenase</fullName>
    </submittedName>
</protein>
<comment type="caution">
    <text evidence="1">The sequence shown here is derived from an EMBL/GenBank/DDBJ whole genome shotgun (WGS) entry which is preliminary data.</text>
</comment>
<sequence>MTVAAKAWKLYPGRPGQRGPSELVLDDIELPRPRGQEVLVEPLFGCWAGNIGHALERKPIDVCRQRREPWVVLGNVGVVRVLELGEAIDDLVPGQLMMLFCASVVDEFGYPILALGYDAPGTMGCMATRMIIRRHELIPVPADTRHPLPRWAAFSGASITAWSNWELAYGTLRLQLDVDELARPWVFGWGGGTTMVELDLARRFGCRTVQLSASAARRALIEAAGITALDRGAFPDLHFDAPRFAAELDYRRAYLASELAFERAVAGITEGAGVNVFIDFIGAPVHRATLKVLARQGVVTSAGWKLGMDLSFLRASECIARHQFVHTHYARYRQGLAAIAYAEAEGWLPPVDDEVWSFDTVPELVRHAAAGGGGFFHVFAINPT</sequence>
<dbReference type="Gene3D" id="3.90.180.10">
    <property type="entry name" value="Medium-chain alcohol dehydrogenases, catalytic domain"/>
    <property type="match status" value="1"/>
</dbReference>
<evidence type="ECO:0000313" key="2">
    <source>
        <dbReference type="Proteomes" id="UP000237968"/>
    </source>
</evidence>
<dbReference type="EMBL" id="PVNK01000057">
    <property type="protein sequence ID" value="PRQ04166.1"/>
    <property type="molecule type" value="Genomic_DNA"/>
</dbReference>
<accession>A0A2S9YGM6</accession>
<dbReference type="SUPFAM" id="SSF51735">
    <property type="entry name" value="NAD(P)-binding Rossmann-fold domains"/>
    <property type="match status" value="1"/>
</dbReference>
<dbReference type="InterPro" id="IPR011032">
    <property type="entry name" value="GroES-like_sf"/>
</dbReference>
<keyword evidence="2" id="KW-1185">Reference proteome</keyword>
<dbReference type="AlphaFoldDB" id="A0A2S9YGM6"/>
<organism evidence="1 2">
    <name type="scientific">Enhygromyxa salina</name>
    <dbReference type="NCBI Taxonomy" id="215803"/>
    <lineage>
        <taxon>Bacteria</taxon>
        <taxon>Pseudomonadati</taxon>
        <taxon>Myxococcota</taxon>
        <taxon>Polyangia</taxon>
        <taxon>Nannocystales</taxon>
        <taxon>Nannocystaceae</taxon>
        <taxon>Enhygromyxa</taxon>
    </lineage>
</organism>